<evidence type="ECO:0000313" key="1">
    <source>
        <dbReference type="EMBL" id="KAJ9108236.1"/>
    </source>
</evidence>
<name>A0ACC2WBJ8_9TREE</name>
<proteinExistence type="predicted"/>
<gene>
    <name evidence="1" type="ORF">QFC19_002484</name>
</gene>
<protein>
    <submittedName>
        <fullName evidence="1">Uncharacterized protein</fullName>
    </submittedName>
</protein>
<evidence type="ECO:0000313" key="2">
    <source>
        <dbReference type="Proteomes" id="UP001241377"/>
    </source>
</evidence>
<sequence>MAISSPPTSTIGLILPPTESRPHRYIRLENSLECILVHDPACNKAAASMNVGVGHLQDPVNLPGCAHFCRNYPEDNAYSKYLSENGGASNAYTGLSNTNYRFEVAPNALLGALDRFACFFTEPLFNPSCTEREVNAVNSEHNANLQSDVWRFFQLEKHLSSRKHPFSKFGTGTRETLWDKPKQQGRDPTVELADWWKKEYCAKRMKLVVIGREDLDTLESSVRERFEAVPVRTTEVDPRLVYSDNVLEEGQRGIIVFAEPVMDLRGLEITFPFSDLSSSYDTKPGMYLSHALGHGGPGSVLSYLKRRGWVHSLRAAFQRRAPGFDSFKVTLHLTAEGLTKYREVAMSVFKYLALLRNTAPQEYLFDDIKELSALKFRFLESRPSSLYASELSKQMQQPVPREKIISSQILVERFDPDAVRAVLLSLDVTRSVIAVTAKDLPSSVGKLDQTEPIYGTKYTVTPMSQEFIDAALSNDRVPEMLLPGSNPFIPTNLQVINKVELTGVSDQIRDKELKADYEALVKLPRRPNLLKDTPKSRLWHKADDRFKVPRANVFVALKTPLLDSNARHSTLASLLCELFRDSIDEELYDIELASVQFSMEFSDNAIVVKVMGYNDRIADVTKRMLGMLRSFAVTPGRFDGIKDQLRRNWISTQFEEPHSLATYYAEYAQTERMYTPAEKLEVLSGKRSLRVVEAIHELIRTGCDHDIVIEMSEVQSFMDELFSEVSVETMIHGNIDSKTAIELQETIENVLQLQAVNPAKWVAKEVRLLPQDIANEPAFNVLRTKEQLGYLIWSGQRSTTGTTGFRILLQSEKSATFIESRIESFFDYLRDLLNDLTNDQFETIRAGFISKQSAMAQTLNDESSEYWSTMGDGHYDFERNIMDLFNKFIHPSSPGRRKLSIHLDTQYKGVKFDPQRAKPMIQAFMINQVPVPQQRLFTLLATQPGVAEMQAFARECLTEASGLTEENRTMLGAMISGLGGIVEMDDSAVAIRETNTVFTNIAAFKARLGVPRPL</sequence>
<dbReference type="Proteomes" id="UP001241377">
    <property type="component" value="Unassembled WGS sequence"/>
</dbReference>
<accession>A0ACC2WBJ8</accession>
<organism evidence="1 2">
    <name type="scientific">Naganishia cerealis</name>
    <dbReference type="NCBI Taxonomy" id="610337"/>
    <lineage>
        <taxon>Eukaryota</taxon>
        <taxon>Fungi</taxon>
        <taxon>Dikarya</taxon>
        <taxon>Basidiomycota</taxon>
        <taxon>Agaricomycotina</taxon>
        <taxon>Tremellomycetes</taxon>
        <taxon>Filobasidiales</taxon>
        <taxon>Filobasidiaceae</taxon>
        <taxon>Naganishia</taxon>
    </lineage>
</organism>
<reference evidence="1" key="1">
    <citation type="submission" date="2023-04" db="EMBL/GenBank/DDBJ databases">
        <title>Draft Genome sequencing of Naganishia species isolated from polar environments using Oxford Nanopore Technology.</title>
        <authorList>
            <person name="Leo P."/>
            <person name="Venkateswaran K."/>
        </authorList>
    </citation>
    <scope>NUCLEOTIDE SEQUENCE</scope>
    <source>
        <strain evidence="1">MNA-CCFEE 5261</strain>
    </source>
</reference>
<keyword evidence="2" id="KW-1185">Reference proteome</keyword>
<dbReference type="EMBL" id="JASBWR010000021">
    <property type="protein sequence ID" value="KAJ9108236.1"/>
    <property type="molecule type" value="Genomic_DNA"/>
</dbReference>
<comment type="caution">
    <text evidence="1">The sequence shown here is derived from an EMBL/GenBank/DDBJ whole genome shotgun (WGS) entry which is preliminary data.</text>
</comment>